<name>A0A8H4Q5S9_9HYPO</name>
<dbReference type="EMBL" id="JAACLJ010000004">
    <property type="protein sequence ID" value="KAF4587202.1"/>
    <property type="molecule type" value="Genomic_DNA"/>
</dbReference>
<evidence type="ECO:0000256" key="1">
    <source>
        <dbReference type="SAM" id="MobiDB-lite"/>
    </source>
</evidence>
<evidence type="ECO:0000313" key="3">
    <source>
        <dbReference type="Proteomes" id="UP000562929"/>
    </source>
</evidence>
<protein>
    <submittedName>
        <fullName evidence="2">Uncharacterized protein</fullName>
    </submittedName>
</protein>
<feature type="region of interest" description="Disordered" evidence="1">
    <location>
        <begin position="146"/>
        <end position="169"/>
    </location>
</feature>
<dbReference type="Proteomes" id="UP000562929">
    <property type="component" value="Unassembled WGS sequence"/>
</dbReference>
<evidence type="ECO:0000313" key="2">
    <source>
        <dbReference type="EMBL" id="KAF4587202.1"/>
    </source>
</evidence>
<keyword evidence="3" id="KW-1185">Reference proteome</keyword>
<proteinExistence type="predicted"/>
<feature type="region of interest" description="Disordered" evidence="1">
    <location>
        <begin position="77"/>
        <end position="110"/>
    </location>
</feature>
<dbReference type="OrthoDB" id="10581972at2759"/>
<comment type="caution">
    <text evidence="2">The sequence shown here is derived from an EMBL/GenBank/DDBJ whole genome shotgun (WGS) entry which is preliminary data.</text>
</comment>
<reference evidence="2 3" key="1">
    <citation type="journal article" date="2020" name="G3 (Bethesda)">
        <title>Genetic Underpinnings of Host Manipulation by Ophiocordyceps as Revealed by Comparative Transcriptomics.</title>
        <authorList>
            <person name="Will I."/>
            <person name="Das B."/>
            <person name="Trinh T."/>
            <person name="Brachmann A."/>
            <person name="Ohm R.A."/>
            <person name="de Bekker C."/>
        </authorList>
    </citation>
    <scope>NUCLEOTIDE SEQUENCE [LARGE SCALE GENOMIC DNA]</scope>
    <source>
        <strain evidence="2 3">EC05</strain>
    </source>
</reference>
<sequence length="169" mass="18586">MVALLWPSVCIAPNANIAAMATNGPRGWPRKSSTKLDMMQGIKRMAANYRSATRTGRFSGMGLDLRSHAQYNAMTSESQALTSTTNQKSPPNVRRLPVRGGASSISDQPQEPQLTRCALLALEVWGSLRSILNEDKGRWSSLRRPVCTRRSRDSYPSSASAPPRPNCQR</sequence>
<dbReference type="AlphaFoldDB" id="A0A8H4Q5S9"/>
<gene>
    <name evidence="2" type="ORF">GQ602_003895</name>
</gene>
<accession>A0A8H4Q5S9</accession>
<organism evidence="2 3">
    <name type="scientific">Ophiocordyceps camponoti-floridani</name>
    <dbReference type="NCBI Taxonomy" id="2030778"/>
    <lineage>
        <taxon>Eukaryota</taxon>
        <taxon>Fungi</taxon>
        <taxon>Dikarya</taxon>
        <taxon>Ascomycota</taxon>
        <taxon>Pezizomycotina</taxon>
        <taxon>Sordariomycetes</taxon>
        <taxon>Hypocreomycetidae</taxon>
        <taxon>Hypocreales</taxon>
        <taxon>Ophiocordycipitaceae</taxon>
        <taxon>Ophiocordyceps</taxon>
    </lineage>
</organism>
<feature type="compositionally biased region" description="Polar residues" evidence="1">
    <location>
        <begin position="77"/>
        <end position="90"/>
    </location>
</feature>